<feature type="compositionally biased region" description="Low complexity" evidence="3">
    <location>
        <begin position="1806"/>
        <end position="1817"/>
    </location>
</feature>
<feature type="domain" description="Helicase C-terminal" evidence="4">
    <location>
        <begin position="634"/>
        <end position="799"/>
    </location>
</feature>
<evidence type="ECO:0000313" key="6">
    <source>
        <dbReference type="Proteomes" id="UP000077755"/>
    </source>
</evidence>
<feature type="region of interest" description="Disordered" evidence="3">
    <location>
        <begin position="1880"/>
        <end position="1912"/>
    </location>
</feature>
<dbReference type="Gene3D" id="6.10.250.1310">
    <property type="match status" value="1"/>
</dbReference>
<accession>A0AAF0XBD3</accession>
<sequence>MTSNSRSSSKCKDDGSNGLKKKVVNGTGSAATGSGAGDSYSLRKSVRDSSSNKEVPATSQSTRRSERFVKSASVSPVSNRKSGRISKELTPSPLRRSDRGKKQISSGSLGQKKSEEKVSVAVDLDQMKTKREKSLSELTGENKCEGKKSGRGKKQGYDGRAFRALFKRQSNVKAAAGMLNFLIISDKNGISSSERDSVVEETSAIAEKLVVDLSTEEQGQTPEVAGSSLTRKSQNDGIDVERGDDTTLSKRKIDLVVDLDASATDGRREDCTSSSDNLHSSSGCKTHSVFRRCATCSKRQRYIKCSTQNNIAAFETFLLDNHGYVVELQKLPAGSPPGLGPSHLDTLNKLREFRHKGQNAVVFDDQDRIMKTILYIVSLSNVCQPFLIVTTSFWLPVWESEFLRVAPSIDVVVYDGSSDNRKSIRTLEFYDDGGGIMLQVLLSSVEIIVEDLHFLESMKWKVVIVDECQQSLISSQFEQIKMLVADVKLLLYGGPLKDDVTEYVNLLSLLDSCGIDVSNAESSDTSKFKERLSQYIASECKSNSPRFVEFWVPSIISNVQLEQYCDTLLSKSMCLCLNSKTDPVGALRQTVFLTRKSCDHPYIVDPSLKVLITKDLPPINFLDVEIRASGKLQLLEMILSQIRRQQLRVLLLFQSVAGSGRDTLGLGDILDDFLRERFGENTYERLDGGAVSSKLRQKALNSFNKGSGRFVFLLENRACLPSIRLVSVDTIIIFDSDWNPANDIKALNRISIDSQSKQMKIFRLYSAFTVEEKVLILAKQGLSLESNLENISRATSNTLLMWGVSSLFNRLDEFHSTPDANVSSEQTLARKVVDEILALLSQHGECDGIDNYSISKIQQRGGVYSSNLRLLGEQQVISSDCEHPHIFWENLLKGRNPKWKFLTGQTHRHRKKVQYFDDSPKQAECEAVEVGKKRKKGGANFSPGLEQNKAIGGTYKIAGASGIPEDHGLCCMERQDASVTDLLNSSNATTIASEKSRVPDAQNNFNLSVKTSMLKLCEILKLSDDIKNLAERFLEYVVSNHQVSRDENILQAFLISLCWCSASLLNQKVDRVGSLLLAQKHLKFICNEKEADSVYSAVRKLKKAFKENVISDISKGNILGVGKSCKGTLNEKILQLQNVKLEHEGTRDQVCTGEKVQEDKTHNVDKEIKLKLIQKKFRKQIAKLKQKQDEEIKEFNRSWQAQREDIEKKQKVESAIIGAMYTHEALRMDKLKASDNECAKKLEELERQKEISFKQLKARHLDALSDENRKLSQGAKSATPFVTEVAGQKELPLPQSGVQNEGEYSRVGEYGSPTVSENVPTLSRLPNLIACEKNIVEKVPGNTCGMISNQASKDDEVENMALVNVPVATSKQPIIIDGSVNIHENTGSFCRNQSKNKNPEQNVLNDPGRIILSEPLKRIPEKVIGDANSLELKTPAVEYHAENDTVDGTSSETPNVLENHTHGGEANSSADVKSSSTEILKLPEKQPALSTACNQVEVSALQQLQSEISTVPVLGHTSSDLPPASGSAPRLTNERDTFPQNRSENTMELSGQDFSLDGQIAEENDQARHLANEHHEIPPRLVEHPTELPDQVLPLLGANVDLHTTTDVIETPLPQNQPDLPSSTLDHQPVHLSTYLLNSEAVPQVNESTTELPRQAVVSTRVNMSVQGQRAEHQVPSRIPKVTSYSDPLQNQLEGIRKETEQAIKLHEEGKMRLKFEFEESVAQLRRNYEAKCKEAEDAFLWKKKELDTNHNKVLVNKILADAFRSKCVEPSRYTGSQHAVHPGRGQHLNQLPQHTAPRPSPITVASSAGQPASSQQNTALRSQPASRLHLNTVSSMARQPSANQQNTTLSSQYGTRILPVTASSDSQPAATQLHTTLLTQPEPGNNFVPVSSSAGQPATYQQNNEPLSQPSARISPISLASSGAHSASGQQSTQPPLQIVHQSAALFSSISTRPPQINPITLSMGNVRVGNENRARAPAPHLQAFRSASSVNTSAQRMAPGHLTPTSLPASSSYPLPCSVAPNMAPNYSSAIYSKSSTQSNAAKDMLPPGVSAPPSASMSNQELLKTHGAQRPDEPLPDLGSTLDSIDFSVFETGPSLPPSSEVPDVSTNLVCLSDED</sequence>
<dbReference type="InterPro" id="IPR000330">
    <property type="entry name" value="SNF2_N"/>
</dbReference>
<feature type="compositionally biased region" description="Polar residues" evidence="3">
    <location>
        <begin position="52"/>
        <end position="62"/>
    </location>
</feature>
<feature type="compositionally biased region" description="Polar residues" evidence="3">
    <location>
        <begin position="1466"/>
        <end position="1478"/>
    </location>
</feature>
<keyword evidence="1" id="KW-0378">Hydrolase</keyword>
<dbReference type="InterPro" id="IPR027417">
    <property type="entry name" value="P-loop_NTPase"/>
</dbReference>
<feature type="region of interest" description="Disordered" evidence="3">
    <location>
        <begin position="215"/>
        <end position="244"/>
    </location>
</feature>
<dbReference type="Proteomes" id="UP000077755">
    <property type="component" value="Chromosome 6"/>
</dbReference>
<protein>
    <recommendedName>
        <fullName evidence="4">Helicase C-terminal domain-containing protein</fullName>
    </recommendedName>
</protein>
<dbReference type="Gene3D" id="3.40.50.300">
    <property type="entry name" value="P-loop containing nucleotide triphosphate hydrolases"/>
    <property type="match status" value="1"/>
</dbReference>
<dbReference type="InterPro" id="IPR038718">
    <property type="entry name" value="SNF2-like_sf"/>
</dbReference>
<dbReference type="GO" id="GO:0031507">
    <property type="term" value="P:heterochromatin formation"/>
    <property type="evidence" value="ECO:0007669"/>
    <property type="project" value="InterPro"/>
</dbReference>
<feature type="compositionally biased region" description="Polar residues" evidence="3">
    <location>
        <begin position="1446"/>
        <end position="1458"/>
    </location>
</feature>
<feature type="compositionally biased region" description="Basic and acidic residues" evidence="3">
    <location>
        <begin position="125"/>
        <end position="148"/>
    </location>
</feature>
<evidence type="ECO:0000313" key="5">
    <source>
        <dbReference type="EMBL" id="WOH03884.1"/>
    </source>
</evidence>
<dbReference type="SUPFAM" id="SSF52540">
    <property type="entry name" value="P-loop containing nucleoside triphosphate hydrolases"/>
    <property type="match status" value="2"/>
</dbReference>
<evidence type="ECO:0000256" key="1">
    <source>
        <dbReference type="ARBA" id="ARBA00022801"/>
    </source>
</evidence>
<feature type="region of interest" description="Disordered" evidence="3">
    <location>
        <begin position="2041"/>
        <end position="2085"/>
    </location>
</feature>
<gene>
    <name evidence="5" type="ORF">DCAR_0623285</name>
</gene>
<dbReference type="GO" id="GO:0016787">
    <property type="term" value="F:hydrolase activity"/>
    <property type="evidence" value="ECO:0007669"/>
    <property type="project" value="UniProtKB-KW"/>
</dbReference>
<dbReference type="GO" id="GO:0005524">
    <property type="term" value="F:ATP binding"/>
    <property type="evidence" value="ECO:0007669"/>
    <property type="project" value="InterPro"/>
</dbReference>
<dbReference type="PANTHER" id="PTHR35116:SF2">
    <property type="entry name" value="ATP-DEPENDENT HELICASE FAMILY PROTEIN-RELATED"/>
    <property type="match status" value="1"/>
</dbReference>
<reference evidence="5" key="1">
    <citation type="journal article" date="2016" name="Nat. Genet.">
        <title>A high-quality carrot genome assembly provides new insights into carotenoid accumulation and asterid genome evolution.</title>
        <authorList>
            <person name="Iorizzo M."/>
            <person name="Ellison S."/>
            <person name="Senalik D."/>
            <person name="Zeng P."/>
            <person name="Satapoomin P."/>
            <person name="Huang J."/>
            <person name="Bowman M."/>
            <person name="Iovene M."/>
            <person name="Sanseverino W."/>
            <person name="Cavagnaro P."/>
            <person name="Yildiz M."/>
            <person name="Macko-Podgorni A."/>
            <person name="Moranska E."/>
            <person name="Grzebelus E."/>
            <person name="Grzebelus D."/>
            <person name="Ashrafi H."/>
            <person name="Zheng Z."/>
            <person name="Cheng S."/>
            <person name="Spooner D."/>
            <person name="Van Deynze A."/>
            <person name="Simon P."/>
        </authorList>
    </citation>
    <scope>NUCLEOTIDE SEQUENCE</scope>
    <source>
        <tissue evidence="5">Leaf</tissue>
    </source>
</reference>
<feature type="coiled-coil region" evidence="2">
    <location>
        <begin position="1228"/>
        <end position="1259"/>
    </location>
</feature>
<reference evidence="5" key="2">
    <citation type="submission" date="2022-03" db="EMBL/GenBank/DDBJ databases">
        <title>Draft title - Genomic analysis of global carrot germplasm unveils the trajectory of domestication and the origin of high carotenoid orange carrot.</title>
        <authorList>
            <person name="Iorizzo M."/>
            <person name="Ellison S."/>
            <person name="Senalik D."/>
            <person name="Macko-Podgorni A."/>
            <person name="Grzebelus D."/>
            <person name="Bostan H."/>
            <person name="Rolling W."/>
            <person name="Curaba J."/>
            <person name="Simon P."/>
        </authorList>
    </citation>
    <scope>NUCLEOTIDE SEQUENCE</scope>
    <source>
        <tissue evidence="5">Leaf</tissue>
    </source>
</reference>
<feature type="compositionally biased region" description="Polar residues" evidence="3">
    <location>
        <begin position="1889"/>
        <end position="1912"/>
    </location>
</feature>
<feature type="compositionally biased region" description="Polar residues" evidence="3">
    <location>
        <begin position="216"/>
        <end position="236"/>
    </location>
</feature>
<name>A0AAF0XBD3_DAUCS</name>
<feature type="region of interest" description="Disordered" evidence="3">
    <location>
        <begin position="1"/>
        <end position="155"/>
    </location>
</feature>
<evidence type="ECO:0000256" key="3">
    <source>
        <dbReference type="SAM" id="MobiDB-lite"/>
    </source>
</evidence>
<keyword evidence="2" id="KW-0175">Coiled coil</keyword>
<feature type="region of interest" description="Disordered" evidence="3">
    <location>
        <begin position="1293"/>
        <end position="1315"/>
    </location>
</feature>
<dbReference type="InterPro" id="IPR049730">
    <property type="entry name" value="SNF2/RAD54-like_C"/>
</dbReference>
<organism evidence="5 6">
    <name type="scientific">Daucus carota subsp. sativus</name>
    <name type="common">Carrot</name>
    <dbReference type="NCBI Taxonomy" id="79200"/>
    <lineage>
        <taxon>Eukaryota</taxon>
        <taxon>Viridiplantae</taxon>
        <taxon>Streptophyta</taxon>
        <taxon>Embryophyta</taxon>
        <taxon>Tracheophyta</taxon>
        <taxon>Spermatophyta</taxon>
        <taxon>Magnoliopsida</taxon>
        <taxon>eudicotyledons</taxon>
        <taxon>Gunneridae</taxon>
        <taxon>Pentapetalae</taxon>
        <taxon>asterids</taxon>
        <taxon>campanulids</taxon>
        <taxon>Apiales</taxon>
        <taxon>Apiaceae</taxon>
        <taxon>Apioideae</taxon>
        <taxon>Scandiceae</taxon>
        <taxon>Daucinae</taxon>
        <taxon>Daucus</taxon>
        <taxon>Daucus sect. Daucus</taxon>
    </lineage>
</organism>
<keyword evidence="6" id="KW-1185">Reference proteome</keyword>
<dbReference type="EMBL" id="CP093348">
    <property type="protein sequence ID" value="WOH03884.1"/>
    <property type="molecule type" value="Genomic_DNA"/>
</dbReference>
<feature type="region of interest" description="Disordered" evidence="3">
    <location>
        <begin position="1775"/>
        <end position="1825"/>
    </location>
</feature>
<dbReference type="Pfam" id="PF00176">
    <property type="entry name" value="SNF2-rel_dom"/>
    <property type="match status" value="1"/>
</dbReference>
<proteinExistence type="predicted"/>
<dbReference type="PANTHER" id="PTHR35116">
    <property type="entry name" value="HELICASE PROTEIN MOM1"/>
    <property type="match status" value="1"/>
</dbReference>
<dbReference type="CDD" id="cd18793">
    <property type="entry name" value="SF2_C_SNF"/>
    <property type="match status" value="1"/>
</dbReference>
<dbReference type="InterPro" id="IPR039322">
    <property type="entry name" value="MOM1"/>
</dbReference>
<feature type="region of interest" description="Disordered" evidence="3">
    <location>
        <begin position="1443"/>
        <end position="1478"/>
    </location>
</feature>
<feature type="region of interest" description="Disordered" evidence="3">
    <location>
        <begin position="1516"/>
        <end position="1546"/>
    </location>
</feature>
<dbReference type="Gene3D" id="3.40.50.10810">
    <property type="entry name" value="Tandem AAA-ATPase domain"/>
    <property type="match status" value="1"/>
</dbReference>
<dbReference type="InterPro" id="IPR001650">
    <property type="entry name" value="Helicase_C-like"/>
</dbReference>
<evidence type="ECO:0000256" key="2">
    <source>
        <dbReference type="SAM" id="Coils"/>
    </source>
</evidence>
<dbReference type="Pfam" id="PF00271">
    <property type="entry name" value="Helicase_C"/>
    <property type="match status" value="1"/>
</dbReference>
<feature type="compositionally biased region" description="Polar residues" evidence="3">
    <location>
        <begin position="2056"/>
        <end position="2065"/>
    </location>
</feature>
<dbReference type="Pfam" id="PF25029">
    <property type="entry name" value="MOM1"/>
    <property type="match status" value="1"/>
</dbReference>
<dbReference type="PROSITE" id="PS51194">
    <property type="entry name" value="HELICASE_CTER"/>
    <property type="match status" value="1"/>
</dbReference>
<evidence type="ECO:0000259" key="4">
    <source>
        <dbReference type="PROSITE" id="PS51194"/>
    </source>
</evidence>
<dbReference type="InterPro" id="IPR056882">
    <property type="entry name" value="MOM1_dom"/>
</dbReference>